<organism evidence="3 4">
    <name type="scientific">Saccharopolyspora elongata</name>
    <dbReference type="NCBI Taxonomy" id="2530387"/>
    <lineage>
        <taxon>Bacteria</taxon>
        <taxon>Bacillati</taxon>
        <taxon>Actinomycetota</taxon>
        <taxon>Actinomycetes</taxon>
        <taxon>Pseudonocardiales</taxon>
        <taxon>Pseudonocardiaceae</taxon>
        <taxon>Saccharopolyspora</taxon>
    </lineage>
</organism>
<evidence type="ECO:0000256" key="1">
    <source>
        <dbReference type="SAM" id="MobiDB-lite"/>
    </source>
</evidence>
<gene>
    <name evidence="3" type="ORF">E1288_45100</name>
</gene>
<dbReference type="EMBL" id="SMKW01000155">
    <property type="protein sequence ID" value="TDD33856.1"/>
    <property type="molecule type" value="Genomic_DNA"/>
</dbReference>
<dbReference type="GO" id="GO:0004803">
    <property type="term" value="F:transposase activity"/>
    <property type="evidence" value="ECO:0007669"/>
    <property type="project" value="InterPro"/>
</dbReference>
<name>A0A4R4XRG4_9PSEU</name>
<feature type="domain" description="Transposase IS110-like N-terminal" evidence="2">
    <location>
        <begin position="1"/>
        <end position="64"/>
    </location>
</feature>
<sequence length="205" mass="22438">MDGEGKVVFLRKVANDQAVIEWLIARAAKAATEVRWAVDPTSNAAALLLAVLVTTGQWVAYMPGPGGQPHDRRVPQRGQVRRQGRPGDRRGHPYSFGSHRTVHIGGFGGAASPSPSELPPSAESVAMQRGRFLCPNVRCRRTRAAAPRAALPPFRCSSPRDMPNTARSPHRYSSVWHRRAEWVSLPPAPDVHGRRQLRSSPSGHD</sequence>
<keyword evidence="4" id="KW-1185">Reference proteome</keyword>
<accession>A0A4R4XRG4</accession>
<feature type="region of interest" description="Disordered" evidence="1">
    <location>
        <begin position="63"/>
        <end position="96"/>
    </location>
</feature>
<evidence type="ECO:0000313" key="3">
    <source>
        <dbReference type="EMBL" id="TDD33856.1"/>
    </source>
</evidence>
<proteinExistence type="predicted"/>
<reference evidence="3 4" key="1">
    <citation type="submission" date="2019-03" db="EMBL/GenBank/DDBJ databases">
        <title>Draft genome sequences of novel Actinobacteria.</title>
        <authorList>
            <person name="Sahin N."/>
            <person name="Ay H."/>
            <person name="Saygin H."/>
        </authorList>
    </citation>
    <scope>NUCLEOTIDE SEQUENCE [LARGE SCALE GENOMIC DNA]</scope>
    <source>
        <strain evidence="3 4">7K502</strain>
    </source>
</reference>
<evidence type="ECO:0000259" key="2">
    <source>
        <dbReference type="Pfam" id="PF01548"/>
    </source>
</evidence>
<comment type="caution">
    <text evidence="3">The sequence shown here is derived from an EMBL/GenBank/DDBJ whole genome shotgun (WGS) entry which is preliminary data.</text>
</comment>
<feature type="region of interest" description="Disordered" evidence="1">
    <location>
        <begin position="185"/>
        <end position="205"/>
    </location>
</feature>
<dbReference type="Proteomes" id="UP000294947">
    <property type="component" value="Unassembled WGS sequence"/>
</dbReference>
<dbReference type="GO" id="GO:0006313">
    <property type="term" value="P:DNA transposition"/>
    <property type="evidence" value="ECO:0007669"/>
    <property type="project" value="InterPro"/>
</dbReference>
<evidence type="ECO:0000313" key="4">
    <source>
        <dbReference type="Proteomes" id="UP000294947"/>
    </source>
</evidence>
<dbReference type="GO" id="GO:0003677">
    <property type="term" value="F:DNA binding"/>
    <property type="evidence" value="ECO:0007669"/>
    <property type="project" value="InterPro"/>
</dbReference>
<dbReference type="InterPro" id="IPR002525">
    <property type="entry name" value="Transp_IS110-like_N"/>
</dbReference>
<dbReference type="AlphaFoldDB" id="A0A4R4XRG4"/>
<protein>
    <recommendedName>
        <fullName evidence="2">Transposase IS110-like N-terminal domain-containing protein</fullName>
    </recommendedName>
</protein>
<dbReference type="Pfam" id="PF01548">
    <property type="entry name" value="DEDD_Tnp_IS110"/>
    <property type="match status" value="1"/>
</dbReference>